<keyword evidence="1" id="KW-1133">Transmembrane helix</keyword>
<dbReference type="Proteomes" id="UP000445582">
    <property type="component" value="Unassembled WGS sequence"/>
</dbReference>
<keyword evidence="1" id="KW-0812">Transmembrane</keyword>
<feature type="transmembrane region" description="Helical" evidence="1">
    <location>
        <begin position="38"/>
        <end position="58"/>
    </location>
</feature>
<protein>
    <submittedName>
        <fullName evidence="2">Uncharacterized protein</fullName>
    </submittedName>
</protein>
<evidence type="ECO:0000313" key="2">
    <source>
        <dbReference type="EMBL" id="MXO63001.1"/>
    </source>
</evidence>
<evidence type="ECO:0000256" key="1">
    <source>
        <dbReference type="SAM" id="Phobius"/>
    </source>
</evidence>
<sequence length="66" mass="6894">MLSGFLADPTTVLVGFFLCCAISVASLLKSLKHGGSSFGIFVALVFAGIAAFLVPQVADILYEINE</sequence>
<comment type="caution">
    <text evidence="2">The sequence shown here is derived from an EMBL/GenBank/DDBJ whole genome shotgun (WGS) entry which is preliminary data.</text>
</comment>
<gene>
    <name evidence="2" type="ORF">GRI48_08265</name>
</gene>
<proteinExistence type="predicted"/>
<keyword evidence="3" id="KW-1185">Reference proteome</keyword>
<evidence type="ECO:0000313" key="3">
    <source>
        <dbReference type="Proteomes" id="UP000445582"/>
    </source>
</evidence>
<dbReference type="AlphaFoldDB" id="A0A844YFR8"/>
<keyword evidence="1" id="KW-0472">Membrane</keyword>
<reference evidence="2 3" key="1">
    <citation type="submission" date="2019-12" db="EMBL/GenBank/DDBJ databases">
        <title>Genomic-based taxomic classification of the family Erythrobacteraceae.</title>
        <authorList>
            <person name="Xu L."/>
        </authorList>
    </citation>
    <scope>NUCLEOTIDE SEQUENCE [LARGE SCALE GENOMIC DNA]</scope>
    <source>
        <strain evidence="2 3">MCCC 1A09965</strain>
    </source>
</reference>
<name>A0A844YFR8_9SPHN</name>
<organism evidence="2 3">
    <name type="scientific">Qipengyuania oceanensis</name>
    <dbReference type="NCBI Taxonomy" id="1463597"/>
    <lineage>
        <taxon>Bacteria</taxon>
        <taxon>Pseudomonadati</taxon>
        <taxon>Pseudomonadota</taxon>
        <taxon>Alphaproteobacteria</taxon>
        <taxon>Sphingomonadales</taxon>
        <taxon>Erythrobacteraceae</taxon>
        <taxon>Qipengyuania</taxon>
    </lineage>
</organism>
<feature type="transmembrane region" description="Helical" evidence="1">
    <location>
        <begin position="12"/>
        <end position="31"/>
    </location>
</feature>
<dbReference type="RefSeq" id="WP_160673898.1">
    <property type="nucleotide sequence ID" value="NZ_WTYN01000001.1"/>
</dbReference>
<accession>A0A844YFR8</accession>
<dbReference type="EMBL" id="WTYN01000001">
    <property type="protein sequence ID" value="MXO63001.1"/>
    <property type="molecule type" value="Genomic_DNA"/>
</dbReference>